<accession>A0A7W7ZRC6</accession>
<evidence type="ECO:0000256" key="4">
    <source>
        <dbReference type="ARBA" id="ARBA00023163"/>
    </source>
</evidence>
<comment type="function">
    <text evidence="5">Negative regulator of class I heat shock genes (grpE-dnaK-dnaJ and groELS operons). Prevents heat-shock induction of these operons.</text>
</comment>
<evidence type="ECO:0000256" key="1">
    <source>
        <dbReference type="ARBA" id="ARBA00022491"/>
    </source>
</evidence>
<proteinExistence type="inferred from homology"/>
<keyword evidence="2 5" id="KW-0805">Transcription regulation</keyword>
<evidence type="ECO:0000256" key="2">
    <source>
        <dbReference type="ARBA" id="ARBA00023015"/>
    </source>
</evidence>
<dbReference type="AlphaFoldDB" id="A0A7W7ZRC6"/>
<dbReference type="GO" id="GO:0003677">
    <property type="term" value="F:DNA binding"/>
    <property type="evidence" value="ECO:0007669"/>
    <property type="project" value="InterPro"/>
</dbReference>
<dbReference type="EMBL" id="JACHIO010000012">
    <property type="protein sequence ID" value="MBB5064731.1"/>
    <property type="molecule type" value="Genomic_DNA"/>
</dbReference>
<dbReference type="PANTHER" id="PTHR34824">
    <property type="entry name" value="HEAT-INDUCIBLE TRANSCRIPTION REPRESSOR HRCA"/>
    <property type="match status" value="1"/>
</dbReference>
<sequence>MNQMTIRQRQILTAIVENYISTGEPVSSGAIARSQAFENGAMSAATIRNEMADLADAGMLEQPHTSAGRIPSAEAFRMYVAQLHGGFAGRLPGLSLAEVQSQIDSSFAGVAGAQALLARTSHVLATLSSGVGLAIGAIANADLLEHVHFSRLAARRVLAVLVTRSGMVRDRVLSIDRDLSLRELETAANFLNEHYRGWNIERVRAELAQRLERERSDYRELAQQLWAGTVPEAAHAEQAVYVEGVANLVGLPEDRAQLREMLAALETKQRLVELLNAYIDSRQESVRVVFDLEEQAPEMAGLVLIAAPARVGGESVGTVGVIGPKRMHYENAMSAVSYIAQVFDRISSDAAGGMFGPPPL</sequence>
<keyword evidence="1 5" id="KW-0678">Repressor</keyword>
<dbReference type="InterPro" id="IPR029016">
    <property type="entry name" value="GAF-like_dom_sf"/>
</dbReference>
<keyword evidence="3 5" id="KW-0346">Stress response</keyword>
<dbReference type="Gene3D" id="3.30.450.40">
    <property type="match status" value="1"/>
</dbReference>
<name>A0A7W7ZRC6_9BACT</name>
<reference evidence="7 8" key="1">
    <citation type="submission" date="2020-08" db="EMBL/GenBank/DDBJ databases">
        <title>Genomic Encyclopedia of Type Strains, Phase IV (KMG-V): Genome sequencing to study the core and pangenomes of soil and plant-associated prokaryotes.</title>
        <authorList>
            <person name="Whitman W."/>
        </authorList>
    </citation>
    <scope>NUCLEOTIDE SEQUENCE [LARGE SCALE GENOMIC DNA]</scope>
    <source>
        <strain evidence="7 8">X5P3</strain>
    </source>
</reference>
<dbReference type="InterPro" id="IPR021153">
    <property type="entry name" value="HrcA_C"/>
</dbReference>
<dbReference type="PIRSF" id="PIRSF005485">
    <property type="entry name" value="HrcA"/>
    <property type="match status" value="1"/>
</dbReference>
<dbReference type="InterPro" id="IPR036390">
    <property type="entry name" value="WH_DNA-bd_sf"/>
</dbReference>
<dbReference type="SUPFAM" id="SSF55781">
    <property type="entry name" value="GAF domain-like"/>
    <property type="match status" value="1"/>
</dbReference>
<dbReference type="HAMAP" id="MF_00081">
    <property type="entry name" value="HrcA"/>
    <property type="match status" value="1"/>
</dbReference>
<dbReference type="InterPro" id="IPR023120">
    <property type="entry name" value="WHTH_transcript_rep_HrcA_IDD"/>
</dbReference>
<dbReference type="PANTHER" id="PTHR34824:SF1">
    <property type="entry name" value="HEAT-INDUCIBLE TRANSCRIPTION REPRESSOR HRCA"/>
    <property type="match status" value="1"/>
</dbReference>
<organism evidence="7 8">
    <name type="scientific">Granulicella mallensis</name>
    <dbReference type="NCBI Taxonomy" id="940614"/>
    <lineage>
        <taxon>Bacteria</taxon>
        <taxon>Pseudomonadati</taxon>
        <taxon>Acidobacteriota</taxon>
        <taxon>Terriglobia</taxon>
        <taxon>Terriglobales</taxon>
        <taxon>Acidobacteriaceae</taxon>
        <taxon>Granulicella</taxon>
    </lineage>
</organism>
<gene>
    <name evidence="5" type="primary">hrcA</name>
    <name evidence="7" type="ORF">HDF15_003091</name>
</gene>
<evidence type="ECO:0000313" key="8">
    <source>
        <dbReference type="Proteomes" id="UP000584867"/>
    </source>
</evidence>
<comment type="caution">
    <text evidence="7">The sequence shown here is derived from an EMBL/GenBank/DDBJ whole genome shotgun (WGS) entry which is preliminary data.</text>
</comment>
<dbReference type="NCBIfam" id="TIGR00331">
    <property type="entry name" value="hrcA"/>
    <property type="match status" value="1"/>
</dbReference>
<dbReference type="Gene3D" id="1.10.10.10">
    <property type="entry name" value="Winged helix-like DNA-binding domain superfamily/Winged helix DNA-binding domain"/>
    <property type="match status" value="1"/>
</dbReference>
<dbReference type="InterPro" id="IPR036388">
    <property type="entry name" value="WH-like_DNA-bd_sf"/>
</dbReference>
<dbReference type="Pfam" id="PF01628">
    <property type="entry name" value="HrcA"/>
    <property type="match status" value="1"/>
</dbReference>
<evidence type="ECO:0000256" key="5">
    <source>
        <dbReference type="HAMAP-Rule" id="MF_00081"/>
    </source>
</evidence>
<keyword evidence="4 5" id="KW-0804">Transcription</keyword>
<feature type="domain" description="Heat-inducible transcription repressor HrcA C-terminal" evidence="6">
    <location>
        <begin position="115"/>
        <end position="333"/>
    </location>
</feature>
<dbReference type="SUPFAM" id="SSF46785">
    <property type="entry name" value="Winged helix' DNA-binding domain"/>
    <property type="match status" value="1"/>
</dbReference>
<comment type="similarity">
    <text evidence="5">Belongs to the HrcA family.</text>
</comment>
<dbReference type="GO" id="GO:0045892">
    <property type="term" value="P:negative regulation of DNA-templated transcription"/>
    <property type="evidence" value="ECO:0007669"/>
    <property type="project" value="UniProtKB-UniRule"/>
</dbReference>
<dbReference type="Proteomes" id="UP000584867">
    <property type="component" value="Unassembled WGS sequence"/>
</dbReference>
<evidence type="ECO:0000259" key="6">
    <source>
        <dbReference type="Pfam" id="PF01628"/>
    </source>
</evidence>
<dbReference type="InterPro" id="IPR002571">
    <property type="entry name" value="HrcA"/>
</dbReference>
<evidence type="ECO:0000256" key="3">
    <source>
        <dbReference type="ARBA" id="ARBA00023016"/>
    </source>
</evidence>
<evidence type="ECO:0000313" key="7">
    <source>
        <dbReference type="EMBL" id="MBB5064731.1"/>
    </source>
</evidence>
<dbReference type="Gene3D" id="3.30.390.60">
    <property type="entry name" value="Heat-inducible transcription repressor hrca homolog, domain 3"/>
    <property type="match status" value="1"/>
</dbReference>
<protein>
    <recommendedName>
        <fullName evidence="5">Heat-inducible transcription repressor HrcA</fullName>
    </recommendedName>
</protein>